<evidence type="ECO:0000256" key="5">
    <source>
        <dbReference type="SAM" id="MobiDB-lite"/>
    </source>
</evidence>
<dbReference type="PANTHER" id="PTHR12652:SF19">
    <property type="entry name" value="PEROXISOMAL BIOGENESIS FACTOR 11"/>
    <property type="match status" value="1"/>
</dbReference>
<organism evidence="6 7">
    <name type="scientific">Rhizopogon vinicolor AM-OR11-026</name>
    <dbReference type="NCBI Taxonomy" id="1314800"/>
    <lineage>
        <taxon>Eukaryota</taxon>
        <taxon>Fungi</taxon>
        <taxon>Dikarya</taxon>
        <taxon>Basidiomycota</taxon>
        <taxon>Agaricomycotina</taxon>
        <taxon>Agaricomycetes</taxon>
        <taxon>Agaricomycetidae</taxon>
        <taxon>Boletales</taxon>
        <taxon>Suillineae</taxon>
        <taxon>Rhizopogonaceae</taxon>
        <taxon>Rhizopogon</taxon>
    </lineage>
</organism>
<evidence type="ECO:0008006" key="8">
    <source>
        <dbReference type="Google" id="ProtNLM"/>
    </source>
</evidence>
<dbReference type="AlphaFoldDB" id="A0A1B7NDK0"/>
<keyword evidence="7" id="KW-1185">Reference proteome</keyword>
<name>A0A1B7NDK0_9AGAM</name>
<feature type="compositionally biased region" description="Polar residues" evidence="5">
    <location>
        <begin position="14"/>
        <end position="28"/>
    </location>
</feature>
<reference evidence="6 7" key="1">
    <citation type="submission" date="2016-06" db="EMBL/GenBank/DDBJ databases">
        <title>Comparative genomics of the ectomycorrhizal sister species Rhizopogon vinicolor and Rhizopogon vesiculosus (Basidiomycota: Boletales) reveals a divergence of the mating type B locus.</title>
        <authorList>
            <consortium name="DOE Joint Genome Institute"/>
            <person name="Mujic A.B."/>
            <person name="Kuo A."/>
            <person name="Tritt A."/>
            <person name="Lipzen A."/>
            <person name="Chen C."/>
            <person name="Johnson J."/>
            <person name="Sharma A."/>
            <person name="Barry K."/>
            <person name="Grigoriev I.V."/>
            <person name="Spatafora J.W."/>
        </authorList>
    </citation>
    <scope>NUCLEOTIDE SEQUENCE [LARGE SCALE GENOMIC DNA]</scope>
    <source>
        <strain evidence="6 7">AM-OR11-026</strain>
    </source>
</reference>
<dbReference type="GO" id="GO:0005778">
    <property type="term" value="C:peroxisomal membrane"/>
    <property type="evidence" value="ECO:0007669"/>
    <property type="project" value="UniProtKB-SubCell"/>
</dbReference>
<comment type="subcellular location">
    <subcellularLocation>
        <location evidence="4">Peroxisome membrane</location>
    </subcellularLocation>
</comment>
<feature type="region of interest" description="Disordered" evidence="5">
    <location>
        <begin position="1"/>
        <end position="28"/>
    </location>
</feature>
<sequence length="413" mass="46067">MSSITFPHLDEDMGSSSSPNLNSMHDSMQASFYTPPAFDMSSSFQMNPLSAHPPRTPRSSSAAHFRNMSMSISVYDEKGEEQQDTETVRGENVEVDEDGVEELDEEDARVKEAEKLVKTHEVWRDLFVTSNGRDKAFKLMQYSIRVYLLFHRKILFRGGNSAWQLEIVRRLLAAKNGFSFTRKLLIMFNWLNPLSQVLAQQSVPFSSSGSSLTPHSLTPAPESSSKSSQSYAGPFLSHPFLRALLSAPPPILLELANGLSDDIYALSRLGLIGPKLGERASRFANWCWLLSTLVGLVENGVEMGVIEGLQREVQSRAYKESLSGATSKSQPKESKIDERELARLQKKNYWLQISRAKLAMDFIFVAYDIFGIKGWKDSIQSFAGLAAAVLSSAKLYDKQKNVLVNKALASYTS</sequence>
<dbReference type="OrthoDB" id="411017at2759"/>
<dbReference type="STRING" id="1314800.A0A1B7NDK0"/>
<evidence type="ECO:0000256" key="4">
    <source>
        <dbReference type="ARBA" id="ARBA00046271"/>
    </source>
</evidence>
<evidence type="ECO:0000256" key="3">
    <source>
        <dbReference type="ARBA" id="ARBA00023140"/>
    </source>
</evidence>
<evidence type="ECO:0000313" key="7">
    <source>
        <dbReference type="Proteomes" id="UP000092154"/>
    </source>
</evidence>
<protein>
    <recommendedName>
        <fullName evidence="8">Peroxisomal biogenesis factor 11</fullName>
    </recommendedName>
</protein>
<dbReference type="Pfam" id="PF05648">
    <property type="entry name" value="PEX11"/>
    <property type="match status" value="1"/>
</dbReference>
<proteinExistence type="predicted"/>
<gene>
    <name evidence="6" type="ORF">K503DRAFT_766306</name>
</gene>
<dbReference type="InParanoid" id="A0A1B7NDK0"/>
<keyword evidence="2" id="KW-0472">Membrane</keyword>
<dbReference type="Proteomes" id="UP000092154">
    <property type="component" value="Unassembled WGS sequence"/>
</dbReference>
<dbReference type="EMBL" id="KV448147">
    <property type="protein sequence ID" value="OAX42909.1"/>
    <property type="molecule type" value="Genomic_DNA"/>
</dbReference>
<keyword evidence="1" id="KW-0962">Peroxisome biogenesis</keyword>
<accession>A0A1B7NDK0</accession>
<evidence type="ECO:0000313" key="6">
    <source>
        <dbReference type="EMBL" id="OAX42909.1"/>
    </source>
</evidence>
<evidence type="ECO:0000256" key="1">
    <source>
        <dbReference type="ARBA" id="ARBA00022593"/>
    </source>
</evidence>
<feature type="region of interest" description="Disordered" evidence="5">
    <location>
        <begin position="44"/>
        <end position="63"/>
    </location>
</feature>
<dbReference type="GO" id="GO:0016559">
    <property type="term" value="P:peroxisome fission"/>
    <property type="evidence" value="ECO:0007669"/>
    <property type="project" value="InterPro"/>
</dbReference>
<keyword evidence="3" id="KW-0576">Peroxisome</keyword>
<dbReference type="PANTHER" id="PTHR12652">
    <property type="entry name" value="PEROXISOMAL BIOGENESIS FACTOR 11"/>
    <property type="match status" value="1"/>
</dbReference>
<evidence type="ECO:0000256" key="2">
    <source>
        <dbReference type="ARBA" id="ARBA00023136"/>
    </source>
</evidence>
<dbReference type="InterPro" id="IPR008733">
    <property type="entry name" value="PEX11"/>
</dbReference>